<proteinExistence type="predicted"/>
<evidence type="ECO:0000313" key="2">
    <source>
        <dbReference type="Proteomes" id="UP000317747"/>
    </source>
</evidence>
<dbReference type="InterPro" id="IPR009003">
    <property type="entry name" value="Peptidase_S1_PA"/>
</dbReference>
<organism evidence="1 2">
    <name type="scientific">Pantoea deleyi</name>
    <dbReference type="NCBI Taxonomy" id="470932"/>
    <lineage>
        <taxon>Bacteria</taxon>
        <taxon>Pseudomonadati</taxon>
        <taxon>Pseudomonadota</taxon>
        <taxon>Gammaproteobacteria</taxon>
        <taxon>Enterobacterales</taxon>
        <taxon>Erwiniaceae</taxon>
        <taxon>Pantoea</taxon>
    </lineage>
</organism>
<accession>A0A506PXU0</accession>
<dbReference type="AlphaFoldDB" id="A0A506PXU0"/>
<sequence>MQRLIALMVFGLTGCSVGHYEYSREAEKRVDMTVTGIPTILGLGTLGTTIPLTPEYSLTAAHVAKFSLYRVKAWHPECDLAVVYHKNSEMNLPPSFRNSHIGDRINLYGYSFISAMPVSSSGQNLINTTLANSWNKPACVVVAANAGVVKGMSGGAVYNASDDTLAGVIIGYSNNIDDNATGKTLYKDVALYVPYSRFQTWLKETLKS</sequence>
<comment type="caution">
    <text evidence="1">The sequence shown here is derived from an EMBL/GenBank/DDBJ whole genome shotgun (WGS) entry which is preliminary data.</text>
</comment>
<dbReference type="OrthoDB" id="6535212at2"/>
<dbReference type="RefSeq" id="WP_128083946.1">
    <property type="nucleotide sequence ID" value="NZ_CP071405.1"/>
</dbReference>
<keyword evidence="2" id="KW-1185">Reference proteome</keyword>
<reference evidence="1 2" key="1">
    <citation type="submission" date="2019-06" db="EMBL/GenBank/DDBJ databases">
        <title>Taxogenomics and systematics of the genus Pantoea.</title>
        <authorList>
            <person name="Tambong J.T."/>
        </authorList>
    </citation>
    <scope>NUCLEOTIDE SEQUENCE [LARGE SCALE GENOMIC DNA]</scope>
    <source>
        <strain evidence="1 2">LMG 24200</strain>
    </source>
</reference>
<dbReference type="PROSITE" id="PS51257">
    <property type="entry name" value="PROKAR_LIPOPROTEIN"/>
    <property type="match status" value="1"/>
</dbReference>
<evidence type="ECO:0000313" key="1">
    <source>
        <dbReference type="EMBL" id="TPV38347.1"/>
    </source>
</evidence>
<dbReference type="EMBL" id="VHJA01000066">
    <property type="protein sequence ID" value="TPV38347.1"/>
    <property type="molecule type" value="Genomic_DNA"/>
</dbReference>
<protein>
    <submittedName>
        <fullName evidence="1">Trypsin-like peptidase domain-containing protein</fullName>
    </submittedName>
</protein>
<dbReference type="SUPFAM" id="SSF50494">
    <property type="entry name" value="Trypsin-like serine proteases"/>
    <property type="match status" value="1"/>
</dbReference>
<gene>
    <name evidence="1" type="ORF">FJW01_17485</name>
</gene>
<name>A0A506PXU0_9GAMM</name>
<dbReference type="Proteomes" id="UP000317747">
    <property type="component" value="Unassembled WGS sequence"/>
</dbReference>